<dbReference type="InterPro" id="IPR033479">
    <property type="entry name" value="dCache_1"/>
</dbReference>
<dbReference type="GO" id="GO:0071111">
    <property type="term" value="F:cyclic-guanylate-specific phosphodiesterase activity"/>
    <property type="evidence" value="ECO:0007669"/>
    <property type="project" value="InterPro"/>
</dbReference>
<evidence type="ECO:0000259" key="8">
    <source>
        <dbReference type="PROSITE" id="PS50885"/>
    </source>
</evidence>
<dbReference type="Pfam" id="PF00563">
    <property type="entry name" value="EAL"/>
    <property type="match status" value="1"/>
</dbReference>
<evidence type="ECO:0000256" key="6">
    <source>
        <dbReference type="SAM" id="Phobius"/>
    </source>
</evidence>
<dbReference type="SUPFAM" id="SSF141868">
    <property type="entry name" value="EAL domain-like"/>
    <property type="match status" value="1"/>
</dbReference>
<dbReference type="CDD" id="cd06225">
    <property type="entry name" value="HAMP"/>
    <property type="match status" value="1"/>
</dbReference>
<evidence type="ECO:0000259" key="7">
    <source>
        <dbReference type="PROSITE" id="PS50883"/>
    </source>
</evidence>
<dbReference type="NCBIfam" id="TIGR00254">
    <property type="entry name" value="GGDEF"/>
    <property type="match status" value="1"/>
</dbReference>
<organism evidence="10 11">
    <name type="scientific">Halanaerobium saccharolyticum</name>
    <dbReference type="NCBI Taxonomy" id="43595"/>
    <lineage>
        <taxon>Bacteria</taxon>
        <taxon>Bacillati</taxon>
        <taxon>Bacillota</taxon>
        <taxon>Clostridia</taxon>
        <taxon>Halanaerobiales</taxon>
        <taxon>Halanaerobiaceae</taxon>
        <taxon>Halanaerobium</taxon>
    </lineage>
</organism>
<dbReference type="Pfam" id="PF02743">
    <property type="entry name" value="dCache_1"/>
    <property type="match status" value="1"/>
</dbReference>
<dbReference type="PROSITE" id="PS50885">
    <property type="entry name" value="HAMP"/>
    <property type="match status" value="1"/>
</dbReference>
<dbReference type="InterPro" id="IPR029787">
    <property type="entry name" value="Nucleotide_cyclase"/>
</dbReference>
<evidence type="ECO:0000256" key="1">
    <source>
        <dbReference type="ARBA" id="ARBA00004651"/>
    </source>
</evidence>
<dbReference type="SUPFAM" id="SSF158472">
    <property type="entry name" value="HAMP domain-like"/>
    <property type="match status" value="1"/>
</dbReference>
<protein>
    <submittedName>
        <fullName evidence="10">Diguanylate cyclase (GGDEF)-like protein</fullName>
    </submittedName>
</protein>
<evidence type="ECO:0000313" key="11">
    <source>
        <dbReference type="Proteomes" id="UP000295064"/>
    </source>
</evidence>
<dbReference type="Gene3D" id="3.20.20.450">
    <property type="entry name" value="EAL domain"/>
    <property type="match status" value="1"/>
</dbReference>
<dbReference type="InterPro" id="IPR050706">
    <property type="entry name" value="Cyclic-di-GMP_PDE-like"/>
</dbReference>
<dbReference type="Proteomes" id="UP000295064">
    <property type="component" value="Unassembled WGS sequence"/>
</dbReference>
<dbReference type="PROSITE" id="PS50887">
    <property type="entry name" value="GGDEF"/>
    <property type="match status" value="1"/>
</dbReference>
<dbReference type="InterPro" id="IPR043128">
    <property type="entry name" value="Rev_trsase/Diguanyl_cyclase"/>
</dbReference>
<keyword evidence="2" id="KW-1003">Cell membrane</keyword>
<keyword evidence="3 6" id="KW-0812">Transmembrane</keyword>
<dbReference type="SUPFAM" id="SSF55073">
    <property type="entry name" value="Nucleotide cyclase"/>
    <property type="match status" value="1"/>
</dbReference>
<dbReference type="InterPro" id="IPR003660">
    <property type="entry name" value="HAMP_dom"/>
</dbReference>
<feature type="domain" description="EAL" evidence="7">
    <location>
        <begin position="547"/>
        <end position="796"/>
    </location>
</feature>
<sequence length="796" mass="92210">MDNKKVKWYKSLIVKVNWSIILILIIFISLLGWSINRLTSEEISEQVTEVNLENAKSLKTNVNNFMDNTENIINLTGAFIDHHLDNEEEILALLKEVKEEYSIFKYIYYADNSGKIIIHPDVSLSPDYKPQERKWYQKAAENKKLIWTDSYLDANNRYLMITAALPIKNKKGDVLGVLAGDILLNQLSSTIANKKMGETGYAYITNQKGEIIAHPNFNLVENKYNINNLINYNQVYDDQIGSIKYQYNNEQKLASFVFLERLNSVIFSQIDTDEAFSVRNKLELLIFEISLIILFILILTVYFINKRYLLKPIHQLINNIRKVADGNFEVQIKNNRDDEIGKLTQNFNYMTEEISAAYQQLEAYNQEVTALNTNLEYQASHDPLTDLPNRVNFMEKLDLALAKKIKGSIILLDFDDFKEVNDTFGHIYGDKILKKFSQLLLDSFSDNVFAARYGGDEFLLLLKGIDTNYEIKEYIYKLKTLVAQPFLIEESEFYLDFSLGISLFPKDSTNSYELIAMADTAMYQAKEINKQDFLFYQEEMFNKIKNKQDIRKLLRLALENDGFELKYQPQVNTKNEKIESLEALIRLKDFNISPAEFIPIAEESGLIIEISRWVTERAIKDLAFLNNNKNKSLKISINFSVQQLNDLDYINFIEEKINTHNVKAENLEIEITESLLIQQEKKAVNYLNQLTDLGIKLSLDDFGTGYSSLNYLTYISFTKVKLDKVLIEEFLEYDSLKTINSLISLFHSMNLPVVAEGVETEEQLAKLKRANCDYIQGYIFSKPLIFSKIIDLLDKD</sequence>
<comment type="caution">
    <text evidence="10">The sequence shown here is derived from an EMBL/GenBank/DDBJ whole genome shotgun (WGS) entry which is preliminary data.</text>
</comment>
<evidence type="ECO:0000256" key="5">
    <source>
        <dbReference type="ARBA" id="ARBA00023136"/>
    </source>
</evidence>
<feature type="transmembrane region" description="Helical" evidence="6">
    <location>
        <begin position="284"/>
        <end position="304"/>
    </location>
</feature>
<feature type="domain" description="GGDEF" evidence="9">
    <location>
        <begin position="405"/>
        <end position="538"/>
    </location>
</feature>
<dbReference type="CDD" id="cd01949">
    <property type="entry name" value="GGDEF"/>
    <property type="match status" value="1"/>
</dbReference>
<dbReference type="Gene3D" id="3.30.70.270">
    <property type="match status" value="1"/>
</dbReference>
<keyword evidence="5 6" id="KW-0472">Membrane</keyword>
<name>A0A4R6LML4_9FIRM</name>
<dbReference type="GO" id="GO:0005886">
    <property type="term" value="C:plasma membrane"/>
    <property type="evidence" value="ECO:0007669"/>
    <property type="project" value="UniProtKB-SubCell"/>
</dbReference>
<feature type="domain" description="HAMP" evidence="8">
    <location>
        <begin position="307"/>
        <end position="359"/>
    </location>
</feature>
<dbReference type="InterPro" id="IPR029151">
    <property type="entry name" value="Sensor-like_sf"/>
</dbReference>
<dbReference type="RefSeq" id="WP_133515273.1">
    <property type="nucleotide sequence ID" value="NZ_SNWX01000014.1"/>
</dbReference>
<dbReference type="CDD" id="cd12912">
    <property type="entry name" value="PDC2_MCP_like"/>
    <property type="match status" value="1"/>
</dbReference>
<dbReference type="Gene3D" id="3.30.450.20">
    <property type="entry name" value="PAS domain"/>
    <property type="match status" value="2"/>
</dbReference>
<proteinExistence type="predicted"/>
<evidence type="ECO:0000259" key="9">
    <source>
        <dbReference type="PROSITE" id="PS50887"/>
    </source>
</evidence>
<reference evidence="10 11" key="1">
    <citation type="submission" date="2019-03" db="EMBL/GenBank/DDBJ databases">
        <title>Subsurface microbial communities from deep shales in Ohio and West Virginia, USA.</title>
        <authorList>
            <person name="Wrighton K."/>
        </authorList>
    </citation>
    <scope>NUCLEOTIDE SEQUENCE [LARGE SCALE GENOMIC DNA]</scope>
    <source>
        <strain evidence="10 11">MA284_T2</strain>
    </source>
</reference>
<evidence type="ECO:0000313" key="10">
    <source>
        <dbReference type="EMBL" id="TDO86488.1"/>
    </source>
</evidence>
<dbReference type="OrthoDB" id="9805474at2"/>
<dbReference type="InterPro" id="IPR001633">
    <property type="entry name" value="EAL_dom"/>
</dbReference>
<dbReference type="CDD" id="cd18773">
    <property type="entry name" value="PDC1_HK_sensor"/>
    <property type="match status" value="1"/>
</dbReference>
<comment type="subcellular location">
    <subcellularLocation>
        <location evidence="1">Cell membrane</location>
        <topology evidence="1">Multi-pass membrane protein</topology>
    </subcellularLocation>
</comment>
<gene>
    <name evidence="10" type="ORF">DFR79_11461</name>
</gene>
<keyword evidence="4 6" id="KW-1133">Transmembrane helix</keyword>
<dbReference type="PANTHER" id="PTHR33121:SF70">
    <property type="entry name" value="SIGNALING PROTEIN YKOW"/>
    <property type="match status" value="1"/>
</dbReference>
<dbReference type="EMBL" id="SNWX01000014">
    <property type="protein sequence ID" value="TDO86488.1"/>
    <property type="molecule type" value="Genomic_DNA"/>
</dbReference>
<dbReference type="InterPro" id="IPR035919">
    <property type="entry name" value="EAL_sf"/>
</dbReference>
<dbReference type="CDD" id="cd01948">
    <property type="entry name" value="EAL"/>
    <property type="match status" value="1"/>
</dbReference>
<dbReference type="SMART" id="SM00267">
    <property type="entry name" value="GGDEF"/>
    <property type="match status" value="1"/>
</dbReference>
<dbReference type="Pfam" id="PF00990">
    <property type="entry name" value="GGDEF"/>
    <property type="match status" value="1"/>
</dbReference>
<dbReference type="SMART" id="SM00304">
    <property type="entry name" value="HAMP"/>
    <property type="match status" value="1"/>
</dbReference>
<dbReference type="PROSITE" id="PS50883">
    <property type="entry name" value="EAL"/>
    <property type="match status" value="1"/>
</dbReference>
<dbReference type="InterPro" id="IPR000160">
    <property type="entry name" value="GGDEF_dom"/>
</dbReference>
<accession>A0A4R6LML4</accession>
<dbReference type="SMART" id="SM00052">
    <property type="entry name" value="EAL"/>
    <property type="match status" value="1"/>
</dbReference>
<evidence type="ECO:0000256" key="4">
    <source>
        <dbReference type="ARBA" id="ARBA00022989"/>
    </source>
</evidence>
<dbReference type="GO" id="GO:0007165">
    <property type="term" value="P:signal transduction"/>
    <property type="evidence" value="ECO:0007669"/>
    <property type="project" value="InterPro"/>
</dbReference>
<dbReference type="PANTHER" id="PTHR33121">
    <property type="entry name" value="CYCLIC DI-GMP PHOSPHODIESTERASE PDEF"/>
    <property type="match status" value="1"/>
</dbReference>
<dbReference type="SUPFAM" id="SSF103190">
    <property type="entry name" value="Sensory domain-like"/>
    <property type="match status" value="1"/>
</dbReference>
<dbReference type="AlphaFoldDB" id="A0A4R6LML4"/>
<feature type="transmembrane region" description="Helical" evidence="6">
    <location>
        <begin position="12"/>
        <end position="35"/>
    </location>
</feature>
<dbReference type="Gene3D" id="1.10.8.500">
    <property type="entry name" value="HAMP domain in histidine kinase"/>
    <property type="match status" value="1"/>
</dbReference>
<evidence type="ECO:0000256" key="3">
    <source>
        <dbReference type="ARBA" id="ARBA00022692"/>
    </source>
</evidence>
<evidence type="ECO:0000256" key="2">
    <source>
        <dbReference type="ARBA" id="ARBA00022475"/>
    </source>
</evidence>
<dbReference type="Pfam" id="PF00672">
    <property type="entry name" value="HAMP"/>
    <property type="match status" value="1"/>
</dbReference>